<dbReference type="GO" id="GO:0009236">
    <property type="term" value="P:cobalamin biosynthetic process"/>
    <property type="evidence" value="ECO:0007669"/>
    <property type="project" value="UniProtKB-KW"/>
</dbReference>
<dbReference type="Gene3D" id="3.40.50.300">
    <property type="entry name" value="P-loop containing nucleotide triphosphate hydrolases"/>
    <property type="match status" value="1"/>
</dbReference>
<reference evidence="12 13" key="1">
    <citation type="submission" date="2018-10" db="EMBL/GenBank/DDBJ databases">
        <title>Draft genome of Cortibacter populi DSM10536.</title>
        <authorList>
            <person name="Bernier A.-M."/>
            <person name="Bernard K."/>
        </authorList>
    </citation>
    <scope>NUCLEOTIDE SEQUENCE [LARGE SCALE GENOMIC DNA]</scope>
    <source>
        <strain evidence="12 13">DSM 105136</strain>
    </source>
</reference>
<dbReference type="PROSITE" id="PS51274">
    <property type="entry name" value="GATASE_COBBQ"/>
    <property type="match status" value="1"/>
</dbReference>
<dbReference type="InterPro" id="IPR011698">
    <property type="entry name" value="GATase_3"/>
</dbReference>
<keyword evidence="13" id="KW-1185">Reference proteome</keyword>
<dbReference type="PANTHER" id="PTHR43873:SF1">
    <property type="entry name" value="COBYRINATE A,C-DIAMIDE SYNTHASE"/>
    <property type="match status" value="1"/>
</dbReference>
<dbReference type="AlphaFoldDB" id="A0A3M6QTZ8"/>
<evidence type="ECO:0000313" key="13">
    <source>
        <dbReference type="Proteomes" id="UP000278006"/>
    </source>
</evidence>
<evidence type="ECO:0000313" key="12">
    <source>
        <dbReference type="EMBL" id="RMX06341.1"/>
    </source>
</evidence>
<dbReference type="InterPro" id="IPR002586">
    <property type="entry name" value="CobQ/CobB/MinD/ParA_Nub-bd_dom"/>
</dbReference>
<keyword evidence="8" id="KW-0460">Magnesium</keyword>
<keyword evidence="7" id="KW-0067">ATP-binding</keyword>
<dbReference type="OrthoDB" id="9764035at2"/>
<evidence type="ECO:0000259" key="10">
    <source>
        <dbReference type="Pfam" id="PF01656"/>
    </source>
</evidence>
<organism evidence="12 13">
    <name type="scientific">Corticibacter populi</name>
    <dbReference type="NCBI Taxonomy" id="1550736"/>
    <lineage>
        <taxon>Bacteria</taxon>
        <taxon>Pseudomonadati</taxon>
        <taxon>Pseudomonadota</taxon>
        <taxon>Betaproteobacteria</taxon>
        <taxon>Burkholderiales</taxon>
        <taxon>Comamonadaceae</taxon>
        <taxon>Corticibacter</taxon>
    </lineage>
</organism>
<evidence type="ECO:0000256" key="3">
    <source>
        <dbReference type="ARBA" id="ARBA00006205"/>
    </source>
</evidence>
<evidence type="ECO:0000256" key="2">
    <source>
        <dbReference type="ARBA" id="ARBA00004953"/>
    </source>
</evidence>
<dbReference type="CDD" id="cd03130">
    <property type="entry name" value="GATase1_CobB"/>
    <property type="match status" value="1"/>
</dbReference>
<sequence>MTLHCPALLITAMASGQGKTLTVAALARLHARQGRRVRVFKCGPDFLDPLWHELASGAPAQTIDLWMTGEADIRARLHEAAGQADLILVEGVMGLFDGKPSVADLAELLQIPVLPVLHAGSMAQSIGAVAHGLRHYRAGLRWAGVLANGVASAHHADLLREALLEQGDWLGALPRLAVPQSAAGESEDVAAKAPAESSLLPERHLGLVPATEMQDALQRLDAAADALAQTPLGQLDWPEWQRRWSVPFEAVPAPAERLPQRLRGRKIAVARDAAFAFIYPANLATLEALGARVVFFSPLAGHRLPPCDAVWLPGGYPELHAAPLSANTTLRADLAAHLAAGKPLWAECGGMLALCESVQHTNGQCEPLWGLLPGQARMQPRLAGLGHQQLQLPAVCGRGAARQAPLRGHTFHYSTLASEAPVVARTARPVPRRTPDAGEALYQLGSLRASYFHAWFPSSPLAVATLLGSAGGSGAA</sequence>
<keyword evidence="6" id="KW-0547">Nucleotide-binding</keyword>
<comment type="caution">
    <text evidence="12">The sequence shown here is derived from an EMBL/GenBank/DDBJ whole genome shotgun (WGS) entry which is preliminary data.</text>
</comment>
<evidence type="ECO:0000256" key="4">
    <source>
        <dbReference type="ARBA" id="ARBA00022573"/>
    </source>
</evidence>
<evidence type="ECO:0000256" key="8">
    <source>
        <dbReference type="ARBA" id="ARBA00022842"/>
    </source>
</evidence>
<dbReference type="NCBIfam" id="NF002204">
    <property type="entry name" value="PRK01077.1"/>
    <property type="match status" value="1"/>
</dbReference>
<evidence type="ECO:0000259" key="11">
    <source>
        <dbReference type="Pfam" id="PF07685"/>
    </source>
</evidence>
<dbReference type="GO" id="GO:0042242">
    <property type="term" value="F:cobyrinic acid a,c-diamide synthase activity"/>
    <property type="evidence" value="ECO:0007669"/>
    <property type="project" value="InterPro"/>
</dbReference>
<comment type="pathway">
    <text evidence="2">Cofactor biosynthesis; adenosylcobalamin biosynthesis.</text>
</comment>
<dbReference type="EMBL" id="RDQO01000002">
    <property type="protein sequence ID" value="RMX06341.1"/>
    <property type="molecule type" value="Genomic_DNA"/>
</dbReference>
<dbReference type="SUPFAM" id="SSF52317">
    <property type="entry name" value="Class I glutamine amidotransferase-like"/>
    <property type="match status" value="1"/>
</dbReference>
<protein>
    <submittedName>
        <fullName evidence="12">Cobyrinate a,c-diamide synthase</fullName>
    </submittedName>
</protein>
<dbReference type="Proteomes" id="UP000278006">
    <property type="component" value="Unassembled WGS sequence"/>
</dbReference>
<comment type="similarity">
    <text evidence="3">Belongs to the CobB/CobQ family. CobQ subfamily.</text>
</comment>
<evidence type="ECO:0000256" key="7">
    <source>
        <dbReference type="ARBA" id="ARBA00022840"/>
    </source>
</evidence>
<evidence type="ECO:0000256" key="1">
    <source>
        <dbReference type="ARBA" id="ARBA00001946"/>
    </source>
</evidence>
<dbReference type="PANTHER" id="PTHR43873">
    <property type="entry name" value="COBYRINATE A,C-DIAMIDE SYNTHASE"/>
    <property type="match status" value="1"/>
</dbReference>
<dbReference type="GO" id="GO:0005524">
    <property type="term" value="F:ATP binding"/>
    <property type="evidence" value="ECO:0007669"/>
    <property type="project" value="UniProtKB-KW"/>
</dbReference>
<dbReference type="InterPro" id="IPR004484">
    <property type="entry name" value="CbiA/CobB_synth"/>
</dbReference>
<dbReference type="InterPro" id="IPR027417">
    <property type="entry name" value="P-loop_NTPase"/>
</dbReference>
<dbReference type="SUPFAM" id="SSF52540">
    <property type="entry name" value="P-loop containing nucleoside triphosphate hydrolases"/>
    <property type="match status" value="1"/>
</dbReference>
<keyword evidence="4" id="KW-0169">Cobalamin biosynthesis</keyword>
<feature type="domain" description="CobQ/CobB/MinD/ParA nucleotide binding" evidence="10">
    <location>
        <begin position="9"/>
        <end position="175"/>
    </location>
</feature>
<accession>A0A3M6QTZ8</accession>
<dbReference type="Gene3D" id="3.40.50.880">
    <property type="match status" value="1"/>
</dbReference>
<keyword evidence="5" id="KW-0436">Ligase</keyword>
<keyword evidence="9" id="KW-0315">Glutamine amidotransferase</keyword>
<gene>
    <name evidence="12" type="ORF">D8I35_07305</name>
</gene>
<dbReference type="RefSeq" id="WP_122227424.1">
    <property type="nucleotide sequence ID" value="NZ_RDQO01000002.1"/>
</dbReference>
<evidence type="ECO:0000256" key="5">
    <source>
        <dbReference type="ARBA" id="ARBA00022598"/>
    </source>
</evidence>
<dbReference type="Pfam" id="PF01656">
    <property type="entry name" value="CbiA"/>
    <property type="match status" value="1"/>
</dbReference>
<evidence type="ECO:0000256" key="6">
    <source>
        <dbReference type="ARBA" id="ARBA00022741"/>
    </source>
</evidence>
<feature type="domain" description="CobB/CobQ-like glutamine amidotransferase" evidence="11">
    <location>
        <begin position="266"/>
        <end position="458"/>
    </location>
</feature>
<dbReference type="InterPro" id="IPR029062">
    <property type="entry name" value="Class_I_gatase-like"/>
</dbReference>
<evidence type="ECO:0000256" key="9">
    <source>
        <dbReference type="ARBA" id="ARBA00022962"/>
    </source>
</evidence>
<proteinExistence type="inferred from homology"/>
<comment type="cofactor">
    <cofactor evidence="1">
        <name>Mg(2+)</name>
        <dbReference type="ChEBI" id="CHEBI:18420"/>
    </cofactor>
</comment>
<name>A0A3M6QTZ8_9BURK</name>
<dbReference type="Pfam" id="PF07685">
    <property type="entry name" value="GATase_3"/>
    <property type="match status" value="1"/>
</dbReference>